<feature type="compositionally biased region" description="Basic and acidic residues" evidence="2">
    <location>
        <begin position="189"/>
        <end position="208"/>
    </location>
</feature>
<feature type="coiled-coil region" evidence="1">
    <location>
        <begin position="70"/>
        <end position="162"/>
    </location>
</feature>
<accession>A0A7D9EBP9</accession>
<evidence type="ECO:0000313" key="4">
    <source>
        <dbReference type="Proteomes" id="UP001152795"/>
    </source>
</evidence>
<keyword evidence="1" id="KW-0175">Coiled coil</keyword>
<comment type="caution">
    <text evidence="3">The sequence shown here is derived from an EMBL/GenBank/DDBJ whole genome shotgun (WGS) entry which is preliminary data.</text>
</comment>
<feature type="non-terminal residue" evidence="3">
    <location>
        <position position="1"/>
    </location>
</feature>
<protein>
    <submittedName>
        <fullName evidence="3">Uncharacterized protein</fullName>
    </submittedName>
</protein>
<reference evidence="3" key="1">
    <citation type="submission" date="2020-04" db="EMBL/GenBank/DDBJ databases">
        <authorList>
            <person name="Alioto T."/>
            <person name="Alioto T."/>
            <person name="Gomez Garrido J."/>
        </authorList>
    </citation>
    <scope>NUCLEOTIDE SEQUENCE</scope>
    <source>
        <strain evidence="3">A484AB</strain>
    </source>
</reference>
<evidence type="ECO:0000313" key="3">
    <source>
        <dbReference type="EMBL" id="CAB4005415.1"/>
    </source>
</evidence>
<feature type="compositionally biased region" description="Basic and acidic residues" evidence="2">
    <location>
        <begin position="167"/>
        <end position="180"/>
    </location>
</feature>
<dbReference type="AlphaFoldDB" id="A0A7D9EBP9"/>
<dbReference type="OrthoDB" id="6130266at2759"/>
<feature type="region of interest" description="Disordered" evidence="2">
    <location>
        <begin position="162"/>
        <end position="216"/>
    </location>
</feature>
<dbReference type="EMBL" id="CACRXK020005194">
    <property type="protein sequence ID" value="CAB4005415.1"/>
    <property type="molecule type" value="Genomic_DNA"/>
</dbReference>
<organism evidence="3 4">
    <name type="scientific">Paramuricea clavata</name>
    <name type="common">Red gorgonian</name>
    <name type="synonym">Violescent sea-whip</name>
    <dbReference type="NCBI Taxonomy" id="317549"/>
    <lineage>
        <taxon>Eukaryota</taxon>
        <taxon>Metazoa</taxon>
        <taxon>Cnidaria</taxon>
        <taxon>Anthozoa</taxon>
        <taxon>Octocorallia</taxon>
        <taxon>Malacalcyonacea</taxon>
        <taxon>Plexauridae</taxon>
        <taxon>Paramuricea</taxon>
    </lineage>
</organism>
<dbReference type="SUPFAM" id="SSF52266">
    <property type="entry name" value="SGNH hydrolase"/>
    <property type="match status" value="1"/>
</dbReference>
<sequence>LLYGDCNLGWYPETVSSRIRKLSAFCKQTTTKDLLYGLENELEYNHAHVEQKSQPPFTPIMKLTHSELPNYSAIDKLDDLKEKKEDLKEKNKNLFQSLSEVRAKVIELQDEKSSLITALKLIQRESVSLAEKKKIQDLESENKNLRAAARTLQEDLIRATEKNISAKHGDKPRQSGDKPNQRRSGQNSRKIERRQQSKGNIQDRDSMLKHLNPRRIQQGIDQKISIKTFPGAGVDEMTHYVKPTLQKEPKHIILHIGTNDLQTKSPDALIKALIFMHQKEQKKLEATSPVHVLVHRHDRIHAGFKYVSKHLERVCRLLGYHLVTGETSPNLCSISLNKGLFQACGEGNGQFSPFDSL</sequence>
<keyword evidence="4" id="KW-1185">Reference proteome</keyword>
<dbReference type="Proteomes" id="UP001152795">
    <property type="component" value="Unassembled WGS sequence"/>
</dbReference>
<gene>
    <name evidence="3" type="ORF">PACLA_8A055870</name>
</gene>
<evidence type="ECO:0000256" key="1">
    <source>
        <dbReference type="SAM" id="Coils"/>
    </source>
</evidence>
<name>A0A7D9EBP9_PARCT</name>
<proteinExistence type="predicted"/>
<dbReference type="Gene3D" id="3.40.50.12690">
    <property type="match status" value="1"/>
</dbReference>
<evidence type="ECO:0000256" key="2">
    <source>
        <dbReference type="SAM" id="MobiDB-lite"/>
    </source>
</evidence>
<feature type="non-terminal residue" evidence="3">
    <location>
        <position position="357"/>
    </location>
</feature>